<dbReference type="Gene3D" id="1.10.441.10">
    <property type="entry name" value="Phosphomannose Isomerase, domain 2"/>
    <property type="match status" value="1"/>
</dbReference>
<gene>
    <name evidence="12" type="ORF">FNV43_RR13867</name>
</gene>
<feature type="domain" description="Phosphomannose isomerase type I helical insertion" evidence="11">
    <location>
        <begin position="210"/>
        <end position="278"/>
    </location>
</feature>
<dbReference type="GO" id="GO:0009416">
    <property type="term" value="P:response to light stimulus"/>
    <property type="evidence" value="ECO:0007669"/>
    <property type="project" value="UniProtKB-ARBA"/>
</dbReference>
<dbReference type="FunFam" id="2.60.120.10:FF:000044">
    <property type="entry name" value="Mannose-6-phosphate isomerase"/>
    <property type="match status" value="1"/>
</dbReference>
<evidence type="ECO:0000256" key="3">
    <source>
        <dbReference type="ARBA" id="ARBA00010772"/>
    </source>
</evidence>
<evidence type="ECO:0000256" key="5">
    <source>
        <dbReference type="ARBA" id="ARBA00022723"/>
    </source>
</evidence>
<evidence type="ECO:0000256" key="8">
    <source>
        <dbReference type="PIRSR" id="PIRSR001480-1"/>
    </source>
</evidence>
<dbReference type="UniPathway" id="UPA00126">
    <property type="reaction ID" value="UER00423"/>
</dbReference>
<dbReference type="PIRSF" id="PIRSF001480">
    <property type="entry name" value="Mannose-6-phosphate_isomerase"/>
    <property type="match status" value="1"/>
</dbReference>
<dbReference type="GO" id="GO:0046686">
    <property type="term" value="P:response to cadmium ion"/>
    <property type="evidence" value="ECO:0007669"/>
    <property type="project" value="UniProtKB-ARBA"/>
</dbReference>
<feature type="binding site" evidence="9">
    <location>
        <position position="134"/>
    </location>
    <ligand>
        <name>Zn(2+)</name>
        <dbReference type="ChEBI" id="CHEBI:29105"/>
    </ligand>
</feature>
<dbReference type="Pfam" id="PF20511">
    <property type="entry name" value="PMI_typeI_cat"/>
    <property type="match status" value="1"/>
</dbReference>
<comment type="similarity">
    <text evidence="3">Belongs to the mannose-6-phosphate isomerase type 1 family.</text>
</comment>
<protein>
    <recommendedName>
        <fullName evidence="4">mannose-6-phosphate isomerase</fullName>
        <ecNumber evidence="4">5.3.1.8</ecNumber>
    </recommendedName>
</protein>
<dbReference type="FunFam" id="1.10.441.10:FF:000001">
    <property type="entry name" value="Mannose-6-phosphate isomerase"/>
    <property type="match status" value="1"/>
</dbReference>
<dbReference type="Pfam" id="PF20512">
    <property type="entry name" value="PMI_typeI_hel"/>
    <property type="match status" value="1"/>
</dbReference>
<evidence type="ECO:0000256" key="7">
    <source>
        <dbReference type="ARBA" id="ARBA00023235"/>
    </source>
</evidence>
<comment type="pathway">
    <text evidence="2">Nucleotide-sugar biosynthesis; GDP-alpha-D-mannose biosynthesis; alpha-D-mannose 1-phosphate from D-fructose 6-phosphate: step 1/2.</text>
</comment>
<dbReference type="GO" id="GO:0005975">
    <property type="term" value="P:carbohydrate metabolic process"/>
    <property type="evidence" value="ECO:0007669"/>
    <property type="project" value="InterPro"/>
</dbReference>
<dbReference type="SUPFAM" id="SSF51182">
    <property type="entry name" value="RmlC-like cupins"/>
    <property type="match status" value="1"/>
</dbReference>
<evidence type="ECO:0000256" key="9">
    <source>
        <dbReference type="PIRSR" id="PIRSR001480-2"/>
    </source>
</evidence>
<dbReference type="EC" id="5.3.1.8" evidence="4"/>
<dbReference type="OrthoDB" id="6605218at2759"/>
<keyword evidence="13" id="KW-1185">Reference proteome</keyword>
<evidence type="ECO:0000313" key="13">
    <source>
        <dbReference type="Proteomes" id="UP000796880"/>
    </source>
</evidence>
<dbReference type="InterPro" id="IPR046458">
    <property type="entry name" value="PMI_typeI_hel"/>
</dbReference>
<reference evidence="12" key="1">
    <citation type="submission" date="2020-03" db="EMBL/GenBank/DDBJ databases">
        <title>A high-quality chromosome-level genome assembly of a woody plant with both climbing and erect habits, Rhamnella rubrinervis.</title>
        <authorList>
            <person name="Lu Z."/>
            <person name="Yang Y."/>
            <person name="Zhu X."/>
            <person name="Sun Y."/>
        </authorList>
    </citation>
    <scope>NUCLEOTIDE SEQUENCE</scope>
    <source>
        <strain evidence="12">BYM</strain>
        <tissue evidence="12">Leaf</tissue>
    </source>
</reference>
<feature type="binding site" evidence="9">
    <location>
        <position position="159"/>
    </location>
    <ligand>
        <name>Zn(2+)</name>
        <dbReference type="ChEBI" id="CHEBI:29105"/>
    </ligand>
</feature>
<evidence type="ECO:0000256" key="1">
    <source>
        <dbReference type="ARBA" id="ARBA00000757"/>
    </source>
</evidence>
<feature type="active site" evidence="8">
    <location>
        <position position="316"/>
    </location>
</feature>
<feature type="domain" description="Phosphomannose isomerase type I catalytic" evidence="10">
    <location>
        <begin position="19"/>
        <end position="173"/>
    </location>
</feature>
<evidence type="ECO:0000259" key="10">
    <source>
        <dbReference type="Pfam" id="PF20511"/>
    </source>
</evidence>
<comment type="cofactor">
    <cofactor evidence="9">
        <name>Zn(2+)</name>
        <dbReference type="ChEBI" id="CHEBI:29105"/>
    </cofactor>
    <text evidence="9">Binds 1 zinc ion per subunit.</text>
</comment>
<organism evidence="12 13">
    <name type="scientific">Rhamnella rubrinervis</name>
    <dbReference type="NCBI Taxonomy" id="2594499"/>
    <lineage>
        <taxon>Eukaryota</taxon>
        <taxon>Viridiplantae</taxon>
        <taxon>Streptophyta</taxon>
        <taxon>Embryophyta</taxon>
        <taxon>Tracheophyta</taxon>
        <taxon>Spermatophyta</taxon>
        <taxon>Magnoliopsida</taxon>
        <taxon>eudicotyledons</taxon>
        <taxon>Gunneridae</taxon>
        <taxon>Pentapetalae</taxon>
        <taxon>rosids</taxon>
        <taxon>fabids</taxon>
        <taxon>Rosales</taxon>
        <taxon>Rhamnaceae</taxon>
        <taxon>rhamnoid group</taxon>
        <taxon>Rhamneae</taxon>
        <taxon>Rhamnella</taxon>
    </lineage>
</organism>
<keyword evidence="6 9" id="KW-0862">Zinc</keyword>
<feature type="binding site" evidence="9">
    <location>
        <position position="297"/>
    </location>
    <ligand>
        <name>Zn(2+)</name>
        <dbReference type="ChEBI" id="CHEBI:29105"/>
    </ligand>
</feature>
<dbReference type="PRINTS" id="PR00714">
    <property type="entry name" value="MAN6PISMRASE"/>
</dbReference>
<dbReference type="InterPro" id="IPR011051">
    <property type="entry name" value="RmlC_Cupin_sf"/>
</dbReference>
<evidence type="ECO:0000313" key="12">
    <source>
        <dbReference type="EMBL" id="KAF3444177.1"/>
    </source>
</evidence>
<dbReference type="Proteomes" id="UP000796880">
    <property type="component" value="Unassembled WGS sequence"/>
</dbReference>
<dbReference type="PANTHER" id="PTHR10309">
    <property type="entry name" value="MANNOSE-6-PHOSPHATE ISOMERASE"/>
    <property type="match status" value="1"/>
</dbReference>
<evidence type="ECO:0000256" key="6">
    <source>
        <dbReference type="ARBA" id="ARBA00022833"/>
    </source>
</evidence>
<keyword evidence="5 9" id="KW-0479">Metal-binding</keyword>
<dbReference type="NCBIfam" id="TIGR00218">
    <property type="entry name" value="manA"/>
    <property type="match status" value="1"/>
</dbReference>
<dbReference type="Gene3D" id="2.60.120.10">
    <property type="entry name" value="Jelly Rolls"/>
    <property type="match status" value="2"/>
</dbReference>
<dbReference type="GO" id="GO:0005829">
    <property type="term" value="C:cytosol"/>
    <property type="evidence" value="ECO:0007669"/>
    <property type="project" value="TreeGrafter"/>
</dbReference>
<dbReference type="InterPro" id="IPR018050">
    <property type="entry name" value="Pmannose_isomerase-type1_CS"/>
</dbReference>
<dbReference type="EMBL" id="VOIH02000006">
    <property type="protein sequence ID" value="KAF3444177.1"/>
    <property type="molecule type" value="Genomic_DNA"/>
</dbReference>
<dbReference type="PROSITE" id="PS00965">
    <property type="entry name" value="PMI_I_1"/>
    <property type="match status" value="1"/>
</dbReference>
<proteinExistence type="inferred from homology"/>
<evidence type="ECO:0000259" key="11">
    <source>
        <dbReference type="Pfam" id="PF20512"/>
    </source>
</evidence>
<dbReference type="InterPro" id="IPR016305">
    <property type="entry name" value="Mannose-6-P_Isomerase"/>
</dbReference>
<dbReference type="GO" id="GO:0033591">
    <property type="term" value="P:response to L-ascorbic acid"/>
    <property type="evidence" value="ECO:0007669"/>
    <property type="project" value="UniProtKB-ARBA"/>
</dbReference>
<dbReference type="AlphaFoldDB" id="A0A8K0H1X8"/>
<dbReference type="GO" id="GO:0010043">
    <property type="term" value="P:response to zinc ion"/>
    <property type="evidence" value="ECO:0007669"/>
    <property type="project" value="UniProtKB-ARBA"/>
</dbReference>
<comment type="caution">
    <text evidence="12">The sequence shown here is derived from an EMBL/GenBank/DDBJ whole genome shotgun (WGS) entry which is preliminary data.</text>
</comment>
<name>A0A8K0H1X8_9ROSA</name>
<dbReference type="GO" id="GO:0009298">
    <property type="term" value="P:GDP-mannose biosynthetic process"/>
    <property type="evidence" value="ECO:0007669"/>
    <property type="project" value="UniProtKB-UniPathway"/>
</dbReference>
<evidence type="ECO:0000256" key="4">
    <source>
        <dbReference type="ARBA" id="ARBA00011956"/>
    </source>
</evidence>
<dbReference type="InterPro" id="IPR046457">
    <property type="entry name" value="PMI_typeI_cat"/>
</dbReference>
<keyword evidence="7" id="KW-0413">Isomerase</keyword>
<sequence length="448" mass="49833">MEVVNTDPASMKYHQKSTVQRLRCSVQNYDWGRKGRDSEVARLFALNSDSEIEPEKPYAEFWMGTHESGPSFLVQNGEESNGFLTDESEGVSLKSWVLKNPNVLGEKTVQKWGPDLPYLFKVLSVAKALSIQAHPDKELAKNLHKRHPNLYKDDNHKPEMALAITQFEALCGFITVEELKCVLHSVPEIVELVGSADANLVLQISGLDGEEKRRSVLCSIFTKLMSASQEMVLKVTSDMKSRLHLESQVRQLTDKEQLVLRLEKQYPADVGVISAFFLNFVKLNPGEALYLGANEPHAYIFGDCIECMATSDNVVRAGLTPKHRDVKTLCSMLTYKQGFPEILQGIPLNPYVTRYLPPFDEFEVDRCNLPQGESASFPAVPGPSIFLVSQGEGNMRTNSIKGDVISEGIVINEGDVLFAPANTEITITSASELQLHRAGINSRSFQAL</sequence>
<dbReference type="InterPro" id="IPR001250">
    <property type="entry name" value="Man6P_Isoase-1"/>
</dbReference>
<dbReference type="InterPro" id="IPR014710">
    <property type="entry name" value="RmlC-like_jellyroll"/>
</dbReference>
<dbReference type="GO" id="GO:0008270">
    <property type="term" value="F:zinc ion binding"/>
    <property type="evidence" value="ECO:0007669"/>
    <property type="project" value="InterPro"/>
</dbReference>
<accession>A0A8K0H1X8</accession>
<dbReference type="PANTHER" id="PTHR10309:SF0">
    <property type="entry name" value="MANNOSE-6-PHOSPHATE ISOMERASE"/>
    <property type="match status" value="1"/>
</dbReference>
<dbReference type="GO" id="GO:0004476">
    <property type="term" value="F:mannose-6-phosphate isomerase activity"/>
    <property type="evidence" value="ECO:0007669"/>
    <property type="project" value="UniProtKB-EC"/>
</dbReference>
<dbReference type="PROSITE" id="PS00966">
    <property type="entry name" value="PMI_I_2"/>
    <property type="match status" value="1"/>
</dbReference>
<comment type="catalytic activity">
    <reaction evidence="1">
        <text>D-mannose 6-phosphate = D-fructose 6-phosphate</text>
        <dbReference type="Rhea" id="RHEA:12356"/>
        <dbReference type="ChEBI" id="CHEBI:58735"/>
        <dbReference type="ChEBI" id="CHEBI:61527"/>
        <dbReference type="EC" id="5.3.1.8"/>
    </reaction>
</comment>
<dbReference type="CDD" id="cd07011">
    <property type="entry name" value="cupin_PMI_type_I_N"/>
    <property type="match status" value="1"/>
</dbReference>
<feature type="binding site" evidence="9">
    <location>
        <position position="132"/>
    </location>
    <ligand>
        <name>Zn(2+)</name>
        <dbReference type="ChEBI" id="CHEBI:29105"/>
    </ligand>
</feature>
<evidence type="ECO:0000256" key="2">
    <source>
        <dbReference type="ARBA" id="ARBA00004666"/>
    </source>
</evidence>